<dbReference type="Gene3D" id="3.20.20.70">
    <property type="entry name" value="Aldolase class I"/>
    <property type="match status" value="1"/>
</dbReference>
<evidence type="ECO:0000256" key="2">
    <source>
        <dbReference type="ARBA" id="ARBA00023002"/>
    </source>
</evidence>
<dbReference type="GO" id="GO:0010181">
    <property type="term" value="F:FMN binding"/>
    <property type="evidence" value="ECO:0007669"/>
    <property type="project" value="InterPro"/>
</dbReference>
<evidence type="ECO:0000256" key="1">
    <source>
        <dbReference type="ARBA" id="ARBA00022630"/>
    </source>
</evidence>
<reference evidence="4 5" key="1">
    <citation type="journal article" date="2015" name="Genome Announc.">
        <title>Expanding the biotechnology potential of lactobacilli through comparative genomics of 213 strains and associated genera.</title>
        <authorList>
            <person name="Sun Z."/>
            <person name="Harris H.M."/>
            <person name="McCann A."/>
            <person name="Guo C."/>
            <person name="Argimon S."/>
            <person name="Zhang W."/>
            <person name="Yang X."/>
            <person name="Jeffery I.B."/>
            <person name="Cooney J.C."/>
            <person name="Kagawa T.F."/>
            <person name="Liu W."/>
            <person name="Song Y."/>
            <person name="Salvetti E."/>
            <person name="Wrobel A."/>
            <person name="Rasinkangas P."/>
            <person name="Parkhill J."/>
            <person name="Rea M.C."/>
            <person name="O'Sullivan O."/>
            <person name="Ritari J."/>
            <person name="Douillard F.P."/>
            <person name="Paul Ross R."/>
            <person name="Yang R."/>
            <person name="Briner A.E."/>
            <person name="Felis G.E."/>
            <person name="de Vos W.M."/>
            <person name="Barrangou R."/>
            <person name="Klaenhammer T.R."/>
            <person name="Caufield P.W."/>
            <person name="Cui Y."/>
            <person name="Zhang H."/>
            <person name="O'Toole P.W."/>
        </authorList>
    </citation>
    <scope>NUCLEOTIDE SEQUENCE [LARGE SCALE GENOMIC DNA]</scope>
    <source>
        <strain evidence="4 5">DSM 20001</strain>
    </source>
</reference>
<dbReference type="eggNOG" id="COG1902">
    <property type="taxonomic scope" value="Bacteria"/>
</dbReference>
<keyword evidence="2" id="KW-0560">Oxidoreductase</keyword>
<evidence type="ECO:0000313" key="4">
    <source>
        <dbReference type="EMBL" id="KRK16522.1"/>
    </source>
</evidence>
<evidence type="ECO:0000313" key="5">
    <source>
        <dbReference type="Proteomes" id="UP000051181"/>
    </source>
</evidence>
<proteinExistence type="predicted"/>
<dbReference type="RefSeq" id="WP_010010221.1">
    <property type="nucleotide sequence ID" value="NZ_AZCN01000031.1"/>
</dbReference>
<dbReference type="PATRIC" id="fig|913848.6.peg.1274"/>
<keyword evidence="1" id="KW-0285">Flavoprotein</keyword>
<evidence type="ECO:0000259" key="3">
    <source>
        <dbReference type="Pfam" id="PF00724"/>
    </source>
</evidence>
<dbReference type="InterPro" id="IPR013785">
    <property type="entry name" value="Aldolase_TIM"/>
</dbReference>
<dbReference type="InterPro" id="IPR051799">
    <property type="entry name" value="NADH_flavin_oxidoreductase"/>
</dbReference>
<dbReference type="Proteomes" id="UP000051181">
    <property type="component" value="Unassembled WGS sequence"/>
</dbReference>
<dbReference type="AlphaFoldDB" id="A0A0R1FB92"/>
<dbReference type="GeneID" id="65916433"/>
<dbReference type="PANTHER" id="PTHR43656">
    <property type="entry name" value="BINDING OXIDOREDUCTASE, PUTATIVE (AFU_ORTHOLOGUE AFUA_2G08260)-RELATED"/>
    <property type="match status" value="1"/>
</dbReference>
<organism evidence="4 5">
    <name type="scientific">Loigolactobacillus coryniformis subsp. coryniformis KCTC 3167 = DSM 20001</name>
    <dbReference type="NCBI Taxonomy" id="913848"/>
    <lineage>
        <taxon>Bacteria</taxon>
        <taxon>Bacillati</taxon>
        <taxon>Bacillota</taxon>
        <taxon>Bacilli</taxon>
        <taxon>Lactobacillales</taxon>
        <taxon>Lactobacillaceae</taxon>
        <taxon>Loigolactobacillus</taxon>
    </lineage>
</organism>
<gene>
    <name evidence="4" type="ORF">FD22_GL001237</name>
</gene>
<name>A0A0R1FB92_9LACO</name>
<dbReference type="CDD" id="cd04735">
    <property type="entry name" value="OYE_like_4_FMN"/>
    <property type="match status" value="1"/>
</dbReference>
<dbReference type="EMBL" id="AZCN01000031">
    <property type="protein sequence ID" value="KRK16522.1"/>
    <property type="molecule type" value="Genomic_DNA"/>
</dbReference>
<dbReference type="GO" id="GO:0016491">
    <property type="term" value="F:oxidoreductase activity"/>
    <property type="evidence" value="ECO:0007669"/>
    <property type="project" value="UniProtKB-KW"/>
</dbReference>
<dbReference type="InterPro" id="IPR001155">
    <property type="entry name" value="OxRdtase_FMN_N"/>
</dbReference>
<dbReference type="PANTHER" id="PTHR43656:SF2">
    <property type="entry name" value="BINDING OXIDOREDUCTASE, PUTATIVE (AFU_ORTHOLOGUE AFUA_2G08260)-RELATED"/>
    <property type="match status" value="1"/>
</dbReference>
<dbReference type="SUPFAM" id="SSF51395">
    <property type="entry name" value="FMN-linked oxidoreductases"/>
    <property type="match status" value="1"/>
</dbReference>
<feature type="domain" description="NADH:flavin oxidoreductase/NADH oxidase N-terminal" evidence="3">
    <location>
        <begin position="8"/>
        <end position="335"/>
    </location>
</feature>
<protein>
    <submittedName>
        <fullName evidence="4">NADH flavin oxidoreductase</fullName>
    </submittedName>
</protein>
<dbReference type="Pfam" id="PF00724">
    <property type="entry name" value="Oxidored_FMN"/>
    <property type="match status" value="1"/>
</dbReference>
<accession>A0A0R1FB92</accession>
<sequence>MANYQFLQPYTFRSGVTLKNRIVIPPMTETMSFHDGNVTSDELNYFSIHTGGAGMFVTPVANVNALGKGFEGQLSVAADEFIPSLSRVAHTIQQNGTKAILQIFSAGRMSNSRILRGEQPVSASEIPAPRPHSETPHALTETEIEQTISDFGNAVRRAIIAGFDGVELHGANTYLLQQFFSPHSNQRTDRWGGSLAKRMLFPLAVIQCSQQVIAKYATKPFLLGYRISPEEVEQPGIRIADTLAFIRVLREQKLDYLHVSMGDAWRTSLNDKNDPQPLIEKIKAAAGTNLPLISVGNLRTPAEVEKVMAAGIPLAALGRESLAEPHWVQKVQAGEAAQLRYQISAADCAELGIQPPFWAFLSKLMGHHGNPDNQRQRDAQHLDKLFS</sequence>
<comment type="caution">
    <text evidence="4">The sequence shown here is derived from an EMBL/GenBank/DDBJ whole genome shotgun (WGS) entry which is preliminary data.</text>
</comment>